<protein>
    <submittedName>
        <fullName evidence="1">Uncharacterized protein</fullName>
    </submittedName>
</protein>
<dbReference type="EMBL" id="CP061828">
    <property type="protein sequence ID" value="QOD73996.1"/>
    <property type="molecule type" value="Genomic_DNA"/>
</dbReference>
<evidence type="ECO:0000313" key="2">
    <source>
        <dbReference type="Proteomes" id="UP000516672"/>
    </source>
</evidence>
<organism evidence="1 2">
    <name type="scientific">Acinetobacter seifertii</name>
    <dbReference type="NCBI Taxonomy" id="1530123"/>
    <lineage>
        <taxon>Bacteria</taxon>
        <taxon>Pseudomonadati</taxon>
        <taxon>Pseudomonadota</taxon>
        <taxon>Gammaproteobacteria</taxon>
        <taxon>Moraxellales</taxon>
        <taxon>Moraxellaceae</taxon>
        <taxon>Acinetobacter</taxon>
        <taxon>Acinetobacter calcoaceticus/baumannii complex</taxon>
    </lineage>
</organism>
<name>A0A7H2WTV7_9GAMM</name>
<gene>
    <name evidence="1" type="ORF">IC779_04430</name>
</gene>
<proteinExistence type="predicted"/>
<dbReference type="RefSeq" id="WP_151792545.1">
    <property type="nucleotide sequence ID" value="NZ_BKOK01000017.1"/>
</dbReference>
<accession>A0A7H2WTV7</accession>
<evidence type="ECO:0000313" key="1">
    <source>
        <dbReference type="EMBL" id="QOD73996.1"/>
    </source>
</evidence>
<reference evidence="2" key="2">
    <citation type="submission" date="2020-10" db="EMBL/GenBank/DDBJ databases">
        <title>Clinical and molecular characterization of Acinetobacter seifertii in Taiwan.</title>
        <authorList>
            <person name="Li L.-H."/>
            <person name="Yang Y.-S."/>
            <person name="Sun J.-R."/>
            <person name="Huang T.-W."/>
            <person name="Huang W.-C."/>
            <person name="Wang Y.-C."/>
            <person name="Kuo T.-H."/>
            <person name="Kuo S.-C."/>
            <person name="Chen T.-L."/>
        </authorList>
    </citation>
    <scope>NUCLEOTIDE SEQUENCE [LARGE SCALE GENOMIC DNA]</scope>
    <source>
        <strain evidence="2">AS42</strain>
    </source>
</reference>
<reference evidence="1 2" key="1">
    <citation type="submission" date="2020-09" db="EMBL/GenBank/DDBJ databases">
        <authorList>
            <person name="Chen F.-J."/>
            <person name="Lee Y.-T."/>
        </authorList>
    </citation>
    <scope>NUCLEOTIDE SEQUENCE [LARGE SCALE GENOMIC DNA]</scope>
    <source>
        <strain evidence="1 2">AS42</strain>
    </source>
</reference>
<dbReference type="AlphaFoldDB" id="A0A7H2WTV7"/>
<sequence>MRIFDTTENVYNPVDAIIKHGFAVISGTKTPVVKYASRIKKCLKPYKKIDPHLSMHVNIPNHGYLYFVYDQNRLNHSELEKTIQEIGLHHP</sequence>
<dbReference type="Proteomes" id="UP000516672">
    <property type="component" value="Chromosome"/>
</dbReference>